<comment type="caution">
    <text evidence="2">The sequence shown here is derived from an EMBL/GenBank/DDBJ whole genome shotgun (WGS) entry which is preliminary data.</text>
</comment>
<name>A0A9W6MPB7_9PROT</name>
<keyword evidence="1" id="KW-1133">Transmembrane helix</keyword>
<reference evidence="2" key="1">
    <citation type="journal article" date="2014" name="Int. J. Syst. Evol. Microbiol.">
        <title>Complete genome sequence of Corynebacterium casei LMG S-19264T (=DSM 44701T), isolated from a smear-ripened cheese.</title>
        <authorList>
            <consortium name="US DOE Joint Genome Institute (JGI-PGF)"/>
            <person name="Walter F."/>
            <person name="Albersmeier A."/>
            <person name="Kalinowski J."/>
            <person name="Ruckert C."/>
        </authorList>
    </citation>
    <scope>NUCLEOTIDE SEQUENCE</scope>
    <source>
        <strain evidence="2">VKM B-1513</strain>
    </source>
</reference>
<dbReference type="Proteomes" id="UP001143486">
    <property type="component" value="Unassembled WGS sequence"/>
</dbReference>
<keyword evidence="1" id="KW-0812">Transmembrane</keyword>
<keyword evidence="3" id="KW-1185">Reference proteome</keyword>
<feature type="transmembrane region" description="Helical" evidence="1">
    <location>
        <begin position="6"/>
        <end position="27"/>
    </location>
</feature>
<organism evidence="2 3">
    <name type="scientific">Maricaulis virginensis</name>
    <dbReference type="NCBI Taxonomy" id="144022"/>
    <lineage>
        <taxon>Bacteria</taxon>
        <taxon>Pseudomonadati</taxon>
        <taxon>Pseudomonadota</taxon>
        <taxon>Alphaproteobacteria</taxon>
        <taxon>Maricaulales</taxon>
        <taxon>Maricaulaceae</taxon>
        <taxon>Maricaulis</taxon>
    </lineage>
</organism>
<gene>
    <name evidence="2" type="ORF">GCM10017621_23040</name>
</gene>
<dbReference type="AlphaFoldDB" id="A0A9W6MPB7"/>
<dbReference type="EMBL" id="BSFE01000006">
    <property type="protein sequence ID" value="GLK52796.1"/>
    <property type="molecule type" value="Genomic_DNA"/>
</dbReference>
<sequence length="212" mass="23907">MHYRTIELVVAASVVVISLASLFVAVFQGIVMDRTMKASVMPVIQVGHGNVGEDRESWVMTITVHNTGLGPADIRYFGMRWQGEPIRDTSQFLARCCAPDSVPEDQRLGYMHQAFRDGEMALVFDEVQSRFLAPQERVDFIAFDRPDAETQPRGHAVWQALDLVRHDLRFDVCYCSVFEDCWLARFPAQSREPVARCDIADWSAEPGPNEAG</sequence>
<evidence type="ECO:0000313" key="3">
    <source>
        <dbReference type="Proteomes" id="UP001143486"/>
    </source>
</evidence>
<keyword evidence="1" id="KW-0472">Membrane</keyword>
<evidence type="ECO:0000313" key="2">
    <source>
        <dbReference type="EMBL" id="GLK52796.1"/>
    </source>
</evidence>
<reference evidence="2" key="2">
    <citation type="submission" date="2023-01" db="EMBL/GenBank/DDBJ databases">
        <authorList>
            <person name="Sun Q."/>
            <person name="Evtushenko L."/>
        </authorList>
    </citation>
    <scope>NUCLEOTIDE SEQUENCE</scope>
    <source>
        <strain evidence="2">VKM B-1513</strain>
    </source>
</reference>
<protein>
    <submittedName>
        <fullName evidence="2">Uncharacterized protein</fullName>
    </submittedName>
</protein>
<evidence type="ECO:0000256" key="1">
    <source>
        <dbReference type="SAM" id="Phobius"/>
    </source>
</evidence>
<proteinExistence type="predicted"/>
<accession>A0A9W6MPB7</accession>